<feature type="compositionally biased region" description="Polar residues" evidence="1">
    <location>
        <begin position="851"/>
        <end position="866"/>
    </location>
</feature>
<sequence length="1153" mass="128462">MMYEEERTPESQLTKADVSDLFCVKEQEATRERCMIISIQRHGILSPLHLILCLLLSSFNGTASFPLCTLSYVSFFYYSPSASNSLEFCYLQGRLTEVLYRRSFHLDSDSKGMDNLFELDRSSVTRKGSTDMRTFAADAGFEAPRNSLDVPFSGLLEARRNSEVRCEEIPIGYELSRSLTTRRTKEGFSNFKSPMSASDLGFSKLRGNGVIMDVELDSKPQPRAPSVVARLMGLDALPRQEMLQGSHHSSLRRVSQECVSSYYMQVNRPVEFEASVEDYSKEKVCYGELSFRNHPQEKQLQEFKREFAARQALQGRPLISRMNLESPTLPQKKELDGIVGSQMDSEEFLDALDFLNANKDFFVKILKDPHSSFAKHLQQGGGSLPSIEDGTRQHDGAKPTKRSFECDVLSSTGVVLEESRKRQDMHQSGAIDKGRALGNLRWGRDDEMPGRLRWRTRGGSTVRPGGRVGTNHAVPTRIVVLKPNIDRQPHCFSSSAPLLGADGILKFRMEGKESVKQDFKSKANLRNDNGLARELFGDDLKDGSYDARAIAKQIVKHVKEDMSQRSSKDGARVLDSSGRRIPVQRVGAWSVDVNGTVDVEAFQRAAREAGKSSCSLPSSPRISKLDKEAEHRQLSFNGKRGSQMEEARKVSYRPPTSAAKTTHEPSKADENIMQGLSKKESSSKESKALKKTYRSNSLKVRDSKVEAPRVLPRSLSAPAAPYIENRALENESRGRYSIERATCSSRAKSSENSIFKERLLSLKDSLSLSKKRGGRKLSPAQCSLPVDSLELPMVRQIDAEPCDRNKACKSLARFPWQAAQSAANEDLKNVVAETSLNKMLSESSLTTSELPQWTSSTDLADTSSETSLDKCEQPSPVSVLETPFQEVSPSSEDTRGKEPKCRGKESKCHGFIDGLLHLDSDCNEQTRNLHGAFFSQPSSPHSSFDSSLDESLDTWTLCEAHFESVNLCGVACPSGSEEEFTYIMHVLSLSGLSVNGLVMAESLSVEHGLNQAIFGRLEAYYDNRFSKEVSVAKNGGQASLNSSNRRLLFDVVDEVIASACKKRQLQPWVMSRNQGVLVCTGKQLLEQIFAHINCHQSMPSGVEEEALEDMASKEMMKEAPWVHSQSHVESVVIELERLLSGDIIRELVHDLRR</sequence>
<feature type="domain" description="DUF3741" evidence="2">
    <location>
        <begin position="343"/>
        <end position="371"/>
    </location>
</feature>
<dbReference type="PANTHER" id="PTHR46836">
    <property type="entry name" value="AFADIN"/>
    <property type="match status" value="1"/>
</dbReference>
<feature type="compositionally biased region" description="Low complexity" evidence="1">
    <location>
        <begin position="612"/>
        <end position="622"/>
    </location>
</feature>
<evidence type="ECO:0000256" key="1">
    <source>
        <dbReference type="SAM" id="MobiDB-lite"/>
    </source>
</evidence>
<evidence type="ECO:0000313" key="5">
    <source>
        <dbReference type="EMBL" id="KAI5065912.1"/>
    </source>
</evidence>
<feature type="compositionally biased region" description="Low complexity" evidence="1">
    <location>
        <begin position="840"/>
        <end position="850"/>
    </location>
</feature>
<feature type="compositionally biased region" description="Basic and acidic residues" evidence="1">
    <location>
        <begin position="389"/>
        <end position="401"/>
    </location>
</feature>
<evidence type="ECO:0000259" key="2">
    <source>
        <dbReference type="Pfam" id="PF12552"/>
    </source>
</evidence>
<gene>
    <name evidence="5" type="ORF">GOP47_0018536</name>
</gene>
<feature type="region of interest" description="Disordered" evidence="1">
    <location>
        <begin position="607"/>
        <end position="708"/>
    </location>
</feature>
<feature type="region of interest" description="Disordered" evidence="1">
    <location>
        <begin position="376"/>
        <end position="401"/>
    </location>
</feature>
<dbReference type="PANTHER" id="PTHR46836:SF8">
    <property type="entry name" value="AFADIN"/>
    <property type="match status" value="1"/>
</dbReference>
<feature type="compositionally biased region" description="Basic and acidic residues" evidence="1">
    <location>
        <begin position="661"/>
        <end position="670"/>
    </location>
</feature>
<evidence type="ECO:0008006" key="7">
    <source>
        <dbReference type="Google" id="ProtNLM"/>
    </source>
</evidence>
<dbReference type="InterPro" id="IPR022212">
    <property type="entry name" value="DUF3741"/>
</dbReference>
<dbReference type="Pfam" id="PF12552">
    <property type="entry name" value="DUF3741"/>
    <property type="match status" value="1"/>
</dbReference>
<dbReference type="AlphaFoldDB" id="A0A9D4UDV2"/>
<feature type="domain" description="DUF4378" evidence="3">
    <location>
        <begin position="979"/>
        <end position="1146"/>
    </location>
</feature>
<dbReference type="Pfam" id="PF14383">
    <property type="entry name" value="VARLMGL"/>
    <property type="match status" value="1"/>
</dbReference>
<dbReference type="EMBL" id="JABFUD020000018">
    <property type="protein sequence ID" value="KAI5065912.1"/>
    <property type="molecule type" value="Genomic_DNA"/>
</dbReference>
<dbReference type="InterPro" id="IPR025486">
    <property type="entry name" value="DUF4378"/>
</dbReference>
<feature type="compositionally biased region" description="Basic and acidic residues" evidence="1">
    <location>
        <begin position="677"/>
        <end position="688"/>
    </location>
</feature>
<feature type="region of interest" description="Disordered" evidence="1">
    <location>
        <begin position="840"/>
        <end position="901"/>
    </location>
</feature>
<dbReference type="OrthoDB" id="1925259at2759"/>
<evidence type="ECO:0000259" key="4">
    <source>
        <dbReference type="Pfam" id="PF14383"/>
    </source>
</evidence>
<accession>A0A9D4UDV2</accession>
<feature type="compositionally biased region" description="Basic and acidic residues" evidence="1">
    <location>
        <begin position="623"/>
        <end position="633"/>
    </location>
</feature>
<evidence type="ECO:0000313" key="6">
    <source>
        <dbReference type="Proteomes" id="UP000886520"/>
    </source>
</evidence>
<protein>
    <recommendedName>
        <fullName evidence="7">DUF4378 domain-containing protein</fullName>
    </recommendedName>
</protein>
<feature type="domain" description="DUF3741" evidence="4">
    <location>
        <begin position="217"/>
        <end position="240"/>
    </location>
</feature>
<keyword evidence="6" id="KW-1185">Reference proteome</keyword>
<comment type="caution">
    <text evidence="5">The sequence shown here is derived from an EMBL/GenBank/DDBJ whole genome shotgun (WGS) entry which is preliminary data.</text>
</comment>
<name>A0A9D4UDV2_ADICA</name>
<evidence type="ECO:0000259" key="3">
    <source>
        <dbReference type="Pfam" id="PF14309"/>
    </source>
</evidence>
<organism evidence="5 6">
    <name type="scientific">Adiantum capillus-veneris</name>
    <name type="common">Maidenhair fern</name>
    <dbReference type="NCBI Taxonomy" id="13818"/>
    <lineage>
        <taxon>Eukaryota</taxon>
        <taxon>Viridiplantae</taxon>
        <taxon>Streptophyta</taxon>
        <taxon>Embryophyta</taxon>
        <taxon>Tracheophyta</taxon>
        <taxon>Polypodiopsida</taxon>
        <taxon>Polypodiidae</taxon>
        <taxon>Polypodiales</taxon>
        <taxon>Pteridineae</taxon>
        <taxon>Pteridaceae</taxon>
        <taxon>Vittarioideae</taxon>
        <taxon>Adiantum</taxon>
    </lineage>
</organism>
<reference evidence="5" key="1">
    <citation type="submission" date="2021-01" db="EMBL/GenBank/DDBJ databases">
        <title>Adiantum capillus-veneris genome.</title>
        <authorList>
            <person name="Fang Y."/>
            <person name="Liao Q."/>
        </authorList>
    </citation>
    <scope>NUCLEOTIDE SEQUENCE</scope>
    <source>
        <strain evidence="5">H3</strain>
        <tissue evidence="5">Leaf</tissue>
    </source>
</reference>
<proteinExistence type="predicted"/>
<feature type="compositionally biased region" description="Basic and acidic residues" evidence="1">
    <location>
        <begin position="892"/>
        <end position="901"/>
    </location>
</feature>
<dbReference type="InterPro" id="IPR032795">
    <property type="entry name" value="DUF3741-assoc"/>
</dbReference>
<dbReference type="Pfam" id="PF14309">
    <property type="entry name" value="DUF4378"/>
    <property type="match status" value="1"/>
</dbReference>
<dbReference type="Proteomes" id="UP000886520">
    <property type="component" value="Chromosome 18"/>
</dbReference>